<dbReference type="Proteomes" id="UP000295705">
    <property type="component" value="Unassembled WGS sequence"/>
</dbReference>
<keyword evidence="3" id="KW-1185">Reference proteome</keyword>
<sequence length="136" mass="14920">MSQRVDVVRRLLAAVETRNPAALLACYAERPEIHESAALPYGGVYRDAREHAAAFLRAWGPYQGGREPLGASFGETDDGRVVAVFRHRAVDESRGARLDEDEVGVYDVRDGLVVRSTMLHADPARLARFLADGSGR</sequence>
<keyword evidence="2" id="KW-0413">Isomerase</keyword>
<dbReference type="Pfam" id="PF12680">
    <property type="entry name" value="SnoaL_2"/>
    <property type="match status" value="1"/>
</dbReference>
<evidence type="ECO:0000313" key="2">
    <source>
        <dbReference type="EMBL" id="TDQ63298.1"/>
    </source>
</evidence>
<organism evidence="2 3">
    <name type="scientific">Actinomycetospora succinea</name>
    <dbReference type="NCBI Taxonomy" id="663603"/>
    <lineage>
        <taxon>Bacteria</taxon>
        <taxon>Bacillati</taxon>
        <taxon>Actinomycetota</taxon>
        <taxon>Actinomycetes</taxon>
        <taxon>Pseudonocardiales</taxon>
        <taxon>Pseudonocardiaceae</taxon>
        <taxon>Actinomycetospora</taxon>
    </lineage>
</organism>
<dbReference type="Gene3D" id="3.10.450.50">
    <property type="match status" value="1"/>
</dbReference>
<evidence type="ECO:0000259" key="1">
    <source>
        <dbReference type="Pfam" id="PF12680"/>
    </source>
</evidence>
<accession>A0A4R6VIV0</accession>
<dbReference type="RefSeq" id="WP_166659821.1">
    <property type="nucleotide sequence ID" value="NZ_BAABHR010000038.1"/>
</dbReference>
<dbReference type="InterPro" id="IPR032710">
    <property type="entry name" value="NTF2-like_dom_sf"/>
</dbReference>
<dbReference type="SUPFAM" id="SSF54427">
    <property type="entry name" value="NTF2-like"/>
    <property type="match status" value="1"/>
</dbReference>
<protein>
    <submittedName>
        <fullName evidence="2">Ketosteroid isomerase-like protein</fullName>
    </submittedName>
</protein>
<gene>
    <name evidence="2" type="ORF">EV188_102955</name>
</gene>
<dbReference type="GO" id="GO:0016853">
    <property type="term" value="F:isomerase activity"/>
    <property type="evidence" value="ECO:0007669"/>
    <property type="project" value="UniProtKB-KW"/>
</dbReference>
<feature type="domain" description="SnoaL-like" evidence="1">
    <location>
        <begin position="8"/>
        <end position="115"/>
    </location>
</feature>
<comment type="caution">
    <text evidence="2">The sequence shown here is derived from an EMBL/GenBank/DDBJ whole genome shotgun (WGS) entry which is preliminary data.</text>
</comment>
<dbReference type="AlphaFoldDB" id="A0A4R6VIV0"/>
<reference evidence="2 3" key="1">
    <citation type="submission" date="2019-03" db="EMBL/GenBank/DDBJ databases">
        <title>Genomic Encyclopedia of Type Strains, Phase IV (KMG-IV): sequencing the most valuable type-strain genomes for metagenomic binning, comparative biology and taxonomic classification.</title>
        <authorList>
            <person name="Goeker M."/>
        </authorList>
    </citation>
    <scope>NUCLEOTIDE SEQUENCE [LARGE SCALE GENOMIC DNA]</scope>
    <source>
        <strain evidence="2 3">DSM 45775</strain>
    </source>
</reference>
<evidence type="ECO:0000313" key="3">
    <source>
        <dbReference type="Proteomes" id="UP000295705"/>
    </source>
</evidence>
<dbReference type="EMBL" id="SNYO01000002">
    <property type="protein sequence ID" value="TDQ63298.1"/>
    <property type="molecule type" value="Genomic_DNA"/>
</dbReference>
<dbReference type="InterPro" id="IPR037401">
    <property type="entry name" value="SnoaL-like"/>
</dbReference>
<proteinExistence type="predicted"/>
<name>A0A4R6VIV0_9PSEU</name>